<keyword evidence="3" id="KW-1185">Reference proteome</keyword>
<dbReference type="SUPFAM" id="SSF82185">
    <property type="entry name" value="Histone H3 K4-specific methyltransferase SET7/9 N-terminal domain"/>
    <property type="match status" value="1"/>
</dbReference>
<dbReference type="AlphaFoldDB" id="A0A1D3RDE3"/>
<reference evidence="2 3" key="1">
    <citation type="submission" date="2016-06" db="EMBL/GenBank/DDBJ databases">
        <authorList>
            <consortium name="Pathogen Informatics"/>
        </authorList>
    </citation>
    <scope>NUCLEOTIDE SEQUENCE [LARGE SCALE GENOMIC DNA]</scope>
    <source>
        <strain evidence="2">PocGH01</strain>
    </source>
</reference>
<dbReference type="Proteomes" id="UP000242942">
    <property type="component" value="Chromosome 4"/>
</dbReference>
<dbReference type="VEuPathDB" id="PlasmoDB:POWCR01_040020200"/>
<dbReference type="VEuPathDB" id="PlasmoDB:PocGH01_04024600"/>
<gene>
    <name evidence="2" type="primary">PocGH01_04024600</name>
    <name evidence="2" type="ORF">POCGH01_04024600</name>
</gene>
<dbReference type="Gene3D" id="2.20.110.10">
    <property type="entry name" value="Histone H3 K4-specific methyltransferase SET7/9 N-terminal domain"/>
    <property type="match status" value="1"/>
</dbReference>
<dbReference type="PANTHER" id="PTHR43215:SF14">
    <property type="entry name" value="RADIAL SPOKE HEAD 1 HOMOLOG"/>
    <property type="match status" value="1"/>
</dbReference>
<proteinExistence type="predicted"/>
<accession>A0A1D3RDE3</accession>
<dbReference type="InterPro" id="IPR003409">
    <property type="entry name" value="MORN"/>
</dbReference>
<dbReference type="PANTHER" id="PTHR43215">
    <property type="entry name" value="RADIAL SPOKE HEAD 1 HOMOLOG"/>
    <property type="match status" value="1"/>
</dbReference>
<organism evidence="2 3">
    <name type="scientific">Plasmodium ovale</name>
    <name type="common">malaria parasite P. ovale</name>
    <dbReference type="NCBI Taxonomy" id="36330"/>
    <lineage>
        <taxon>Eukaryota</taxon>
        <taxon>Sar</taxon>
        <taxon>Alveolata</taxon>
        <taxon>Apicomplexa</taxon>
        <taxon>Aconoidasida</taxon>
        <taxon>Haemosporida</taxon>
        <taxon>Plasmodiidae</taxon>
        <taxon>Plasmodium</taxon>
        <taxon>Plasmodium (Plasmodium)</taxon>
    </lineage>
</organism>
<dbReference type="SMART" id="SM00698">
    <property type="entry name" value="MORN"/>
    <property type="match status" value="4"/>
</dbReference>
<dbReference type="EMBL" id="LT594585">
    <property type="protein sequence ID" value="SCN43167.1"/>
    <property type="molecule type" value="Genomic_DNA"/>
</dbReference>
<evidence type="ECO:0008006" key="4">
    <source>
        <dbReference type="Google" id="ProtNLM"/>
    </source>
</evidence>
<name>A0A1D3RDE3_PLAOA</name>
<dbReference type="Pfam" id="PF02493">
    <property type="entry name" value="MORN"/>
    <property type="match status" value="3"/>
</dbReference>
<evidence type="ECO:0000313" key="3">
    <source>
        <dbReference type="Proteomes" id="UP000242942"/>
    </source>
</evidence>
<evidence type="ECO:0000313" key="2">
    <source>
        <dbReference type="EMBL" id="SCN43167.1"/>
    </source>
</evidence>
<keyword evidence="1" id="KW-0677">Repeat</keyword>
<protein>
    <recommendedName>
        <fullName evidence="4">MORN repeat protein</fullName>
    </recommendedName>
</protein>
<dbReference type="OrthoDB" id="270720at2759"/>
<sequence length="196" mass="23212">MSRSPSNEYAICTICLFCHETKVRYKNGDEFVGTFDNGQKKYGKYFYVNQSFYEGSYEKEKKEGLGRLTKNNKEFYYGNFKNGKKKGLGFQKYPNGDFYYGEWKNNKKDGRGIYFFAATKEYYCGEWCKGNFTNGEWALSGDVKYVGTFFRNKPKHKGNFYLINESKINVFYEQLLTISCVDMKDEERIQLLWRNI</sequence>
<evidence type="ECO:0000256" key="1">
    <source>
        <dbReference type="ARBA" id="ARBA00022737"/>
    </source>
</evidence>